<reference evidence="2" key="1">
    <citation type="journal article" date="2020" name="Stud. Mycol.">
        <title>101 Dothideomycetes genomes: a test case for predicting lifestyles and emergence of pathogens.</title>
        <authorList>
            <person name="Haridas S."/>
            <person name="Albert R."/>
            <person name="Binder M."/>
            <person name="Bloem J."/>
            <person name="Labutti K."/>
            <person name="Salamov A."/>
            <person name="Andreopoulos B."/>
            <person name="Baker S."/>
            <person name="Barry K."/>
            <person name="Bills G."/>
            <person name="Bluhm B."/>
            <person name="Cannon C."/>
            <person name="Castanera R."/>
            <person name="Culley D."/>
            <person name="Daum C."/>
            <person name="Ezra D."/>
            <person name="Gonzalez J."/>
            <person name="Henrissat B."/>
            <person name="Kuo A."/>
            <person name="Liang C."/>
            <person name="Lipzen A."/>
            <person name="Lutzoni F."/>
            <person name="Magnuson J."/>
            <person name="Mondo S."/>
            <person name="Nolan M."/>
            <person name="Ohm R."/>
            <person name="Pangilinan J."/>
            <person name="Park H.-J."/>
            <person name="Ramirez L."/>
            <person name="Alfaro M."/>
            <person name="Sun H."/>
            <person name="Tritt A."/>
            <person name="Yoshinaga Y."/>
            <person name="Zwiers L.-H."/>
            <person name="Turgeon B."/>
            <person name="Goodwin S."/>
            <person name="Spatafora J."/>
            <person name="Crous P."/>
            <person name="Grigoriev I."/>
        </authorList>
    </citation>
    <scope>NUCLEOTIDE SEQUENCE</scope>
    <source>
        <strain evidence="2">CBS 101060</strain>
    </source>
</reference>
<feature type="compositionally biased region" description="Polar residues" evidence="1">
    <location>
        <begin position="331"/>
        <end position="355"/>
    </location>
</feature>
<gene>
    <name evidence="2" type="ORF">M501DRAFT_992078</name>
</gene>
<feature type="compositionally biased region" description="Basic residues" evidence="1">
    <location>
        <begin position="259"/>
        <end position="269"/>
    </location>
</feature>
<sequence length="524" mass="56515">MPEMRTGQSAQFSNHSTSPPSVCTPSCQVNVAPISILEWFPVNFTTTITAAVVWYTIRPQLFETFTATDTEYLTLPSGFTLPATNSLGTVVTTISFGGERGASETVIAYPTGYTQYPNSYEWSGTLPTNIKNHSTCFTATDSIPLELPTPEVPTQTSFPERTDNGQLYTPYWRTVTQIGLNEIDFPELYPNEDALSLCSYDVTSSDPTPSPVVNAAYFYTDTFTTTITDDRIAHSESTETFIDLPTGPPPPYKTTTTRPPHHYTSRSKPSHTSETPTPIAAHQELTETAADLPTPANTGDPHLAHDEMTQTYIDLPSPRPIDQNPSPGPAEQNQSLSPGSAVQTERPVSSNQNGRNTDRPTGPQGRFTITRVDATALPINEGPHSSITNAPDTRPQFTATSAGFIGSEDLPPEVTGGSATANQQTNAVVITLTELDGDSTIISATPFEMTNAQGSFVLTTLLPSITTDSEGSTVVVYGSNTYRAPASGTFNVEPPLYTGGSARSRYIDKCLRALTFVLLTMLLI</sequence>
<comment type="caution">
    <text evidence="2">The sequence shown here is derived from an EMBL/GenBank/DDBJ whole genome shotgun (WGS) entry which is preliminary data.</text>
</comment>
<evidence type="ECO:0000313" key="2">
    <source>
        <dbReference type="EMBL" id="KAF2839087.1"/>
    </source>
</evidence>
<evidence type="ECO:0000313" key="3">
    <source>
        <dbReference type="Proteomes" id="UP000799429"/>
    </source>
</evidence>
<dbReference type="Proteomes" id="UP000799429">
    <property type="component" value="Unassembled WGS sequence"/>
</dbReference>
<feature type="region of interest" description="Disordered" evidence="1">
    <location>
        <begin position="313"/>
        <end position="420"/>
    </location>
</feature>
<evidence type="ECO:0000256" key="1">
    <source>
        <dbReference type="SAM" id="MobiDB-lite"/>
    </source>
</evidence>
<feature type="region of interest" description="Disordered" evidence="1">
    <location>
        <begin position="238"/>
        <end position="276"/>
    </location>
</feature>
<keyword evidence="3" id="KW-1185">Reference proteome</keyword>
<dbReference type="OrthoDB" id="3945824at2759"/>
<name>A0A9P4SAL3_9PEZI</name>
<dbReference type="EMBL" id="MU006095">
    <property type="protein sequence ID" value="KAF2839087.1"/>
    <property type="molecule type" value="Genomic_DNA"/>
</dbReference>
<protein>
    <submittedName>
        <fullName evidence="2">Uncharacterized protein</fullName>
    </submittedName>
</protein>
<dbReference type="AlphaFoldDB" id="A0A9P4SAL3"/>
<feature type="compositionally biased region" description="Polar residues" evidence="1">
    <location>
        <begin position="1"/>
        <end position="15"/>
    </location>
</feature>
<proteinExistence type="predicted"/>
<feature type="region of interest" description="Disordered" evidence="1">
    <location>
        <begin position="1"/>
        <end position="22"/>
    </location>
</feature>
<organism evidence="2 3">
    <name type="scientific">Patellaria atrata CBS 101060</name>
    <dbReference type="NCBI Taxonomy" id="1346257"/>
    <lineage>
        <taxon>Eukaryota</taxon>
        <taxon>Fungi</taxon>
        <taxon>Dikarya</taxon>
        <taxon>Ascomycota</taxon>
        <taxon>Pezizomycotina</taxon>
        <taxon>Dothideomycetes</taxon>
        <taxon>Dothideomycetes incertae sedis</taxon>
        <taxon>Patellariales</taxon>
        <taxon>Patellariaceae</taxon>
        <taxon>Patellaria</taxon>
    </lineage>
</organism>
<feature type="compositionally biased region" description="Polar residues" evidence="1">
    <location>
        <begin position="383"/>
        <end position="401"/>
    </location>
</feature>
<accession>A0A9P4SAL3</accession>